<accession>A0A6A6A1T2</accession>
<dbReference type="GeneID" id="54411322"/>
<protein>
    <submittedName>
        <fullName evidence="2">Uncharacterized protein</fullName>
    </submittedName>
</protein>
<name>A0A6A6A1T2_9PLEO</name>
<dbReference type="RefSeq" id="XP_033519547.1">
    <property type="nucleotide sequence ID" value="XM_033670890.1"/>
</dbReference>
<evidence type="ECO:0000313" key="2">
    <source>
        <dbReference type="EMBL" id="KAF2125155.1"/>
    </source>
</evidence>
<reference evidence="2" key="1">
    <citation type="journal article" date="2020" name="Stud. Mycol.">
        <title>101 Dothideomycetes genomes: a test case for predicting lifestyles and emergence of pathogens.</title>
        <authorList>
            <person name="Haridas S."/>
            <person name="Albert R."/>
            <person name="Binder M."/>
            <person name="Bloem J."/>
            <person name="Labutti K."/>
            <person name="Salamov A."/>
            <person name="Andreopoulos B."/>
            <person name="Baker S."/>
            <person name="Barry K."/>
            <person name="Bills G."/>
            <person name="Bluhm B."/>
            <person name="Cannon C."/>
            <person name="Castanera R."/>
            <person name="Culley D."/>
            <person name="Daum C."/>
            <person name="Ezra D."/>
            <person name="Gonzalez J."/>
            <person name="Henrissat B."/>
            <person name="Kuo A."/>
            <person name="Liang C."/>
            <person name="Lipzen A."/>
            <person name="Lutzoni F."/>
            <person name="Magnuson J."/>
            <person name="Mondo S."/>
            <person name="Nolan M."/>
            <person name="Ohm R."/>
            <person name="Pangilinan J."/>
            <person name="Park H.-J."/>
            <person name="Ramirez L."/>
            <person name="Alfaro M."/>
            <person name="Sun H."/>
            <person name="Tritt A."/>
            <person name="Yoshinaga Y."/>
            <person name="Zwiers L.-H."/>
            <person name="Turgeon B."/>
            <person name="Goodwin S."/>
            <person name="Spatafora J."/>
            <person name="Crous P."/>
            <person name="Grigoriev I."/>
        </authorList>
    </citation>
    <scope>NUCLEOTIDE SEQUENCE</scope>
    <source>
        <strain evidence="2">CBS 119687</strain>
    </source>
</reference>
<organism evidence="2 3">
    <name type="scientific">Dothidotthia symphoricarpi CBS 119687</name>
    <dbReference type="NCBI Taxonomy" id="1392245"/>
    <lineage>
        <taxon>Eukaryota</taxon>
        <taxon>Fungi</taxon>
        <taxon>Dikarya</taxon>
        <taxon>Ascomycota</taxon>
        <taxon>Pezizomycotina</taxon>
        <taxon>Dothideomycetes</taxon>
        <taxon>Pleosporomycetidae</taxon>
        <taxon>Pleosporales</taxon>
        <taxon>Dothidotthiaceae</taxon>
        <taxon>Dothidotthia</taxon>
    </lineage>
</organism>
<dbReference type="InterPro" id="IPR021840">
    <property type="entry name" value="DUF3433"/>
</dbReference>
<feature type="transmembrane region" description="Helical" evidence="1">
    <location>
        <begin position="532"/>
        <end position="553"/>
    </location>
</feature>
<dbReference type="Proteomes" id="UP000799771">
    <property type="component" value="Unassembled WGS sequence"/>
</dbReference>
<dbReference type="EMBL" id="ML977517">
    <property type="protein sequence ID" value="KAF2125155.1"/>
    <property type="molecule type" value="Genomic_DNA"/>
</dbReference>
<feature type="transmembrane region" description="Helical" evidence="1">
    <location>
        <begin position="646"/>
        <end position="669"/>
    </location>
</feature>
<keyword evidence="1" id="KW-0472">Membrane</keyword>
<dbReference type="PANTHER" id="PTHR37544:SF3">
    <property type="entry name" value="SPRAY"/>
    <property type="match status" value="1"/>
</dbReference>
<keyword evidence="1" id="KW-0812">Transmembrane</keyword>
<feature type="transmembrane region" description="Helical" evidence="1">
    <location>
        <begin position="763"/>
        <end position="786"/>
    </location>
</feature>
<feature type="transmembrane region" description="Helical" evidence="1">
    <location>
        <begin position="34"/>
        <end position="55"/>
    </location>
</feature>
<feature type="transmembrane region" description="Helical" evidence="1">
    <location>
        <begin position="104"/>
        <end position="128"/>
    </location>
</feature>
<dbReference type="Pfam" id="PF11915">
    <property type="entry name" value="DUF3433"/>
    <property type="match status" value="2"/>
</dbReference>
<feature type="transmembrane region" description="Helical" evidence="1">
    <location>
        <begin position="1265"/>
        <end position="1287"/>
    </location>
</feature>
<evidence type="ECO:0000313" key="3">
    <source>
        <dbReference type="Proteomes" id="UP000799771"/>
    </source>
</evidence>
<proteinExistence type="predicted"/>
<gene>
    <name evidence="2" type="ORF">P153DRAFT_390003</name>
</gene>
<keyword evidence="3" id="KW-1185">Reference proteome</keyword>
<sequence length="1369" mass="151830">MTSLAFGTTILVLVWFSQRHYGLGTDDGSSIILFGWRFTPTLLAVIYTQMTVILFEDVKRTEPFARLAKAPSDGASASGTVLYQSMSVFFDVTFKRKSVGKTSWCLIFAAFVNTLAMLAISPLSSALLTSEEVIIPRTIEFSRIVPRDGVQLPLVANRETYFRTIGALMRNVSTSAWITDSSLTLPFWPSSEEMQLSPNLVSTAGSWETETTRLHTSLSCQNMTLESAEMTSKPFSGAYDITGKGPYNGTQPMVSFVLSSHDGCRYELSLHPNADIAYNGGSTWSNASTFYPVWGSSLYVGRIPFAANISSTSPYARLKTSDQCRDREIIFSNTPWTKSIQLSMGHGPALPLNQTYERSPSFRMKAMLCESRYTMEKLSVIASMSSTKATTINTTSVSSNVSEVVPRTLVDLPKFQELALQDNWKNYFNRVGMSYDADNAMDKNLQADAAYNYQAAVPSFSGIGPLLAALYSFNISAMLDDPHLVEQAARVKGRFFTESLRDALTNNEVVQSKLINGESTVIEERVMVLREIGITLAALFFLSSLLLLLTFWFSRLSHRPLDLQTDPSSAVGLSMLLDPQLARTSAFKKMHQKGSKQFYSTLRTATFCTSDGTLQTGNNVDQSVNRTISTEEEKPRRKWRPLVIRVRALSALVSFFVLIAVAVLILSLFSSQSRLSQVAFVYKTDVSRLGLSFPSFAPISIAPTVVSIVIGLWWGQLDMMFRVLQPFISMSREPTPITKGAGLSYRSNTWVGAAIKAARNRHFVLLMVATGSVLCQVLTVSMSALFERQAANITQKTGLNRTLSLRRDPVITKIRTEPAYEFGYMDNIRAYAVLDELYLDPPKNWLAGAAIQLSLNSSQLPWTSDGWSFVPLDLSELPDYVSVQKTADSDVKGLPDHPTNVTLQTTGIRARLECDPIQEISNVSSWIAPIKEGDGVPDTFNTTGVEDYYWLNSTMFDNTPSNTSAFANTNRIQCCTNNTHGTTHEAAIGYWSPTDAQEVPHASKTWPIPFVTKWIVGKPIKIPLGSDSEVAPALNLLLFKEVPLLQAARCIPIIEMADTIVTVDKVTASVFSYELSEHPRPADSAWSDVFGIHDLSNTDKHYNQKYTGPLNITTSFGVLFMDAMFRASDPDDVNTGLATYWQPVEDNAFVMHDQEHGLNMDFMTYSMYAAAAKDAKALLDYTTLVRHADRTFQTFFQHFVANGMSLKEGGLAYQGINDRSLEDLGRLVDINGTALPARQYPTSDTNSTAEAWVSNRVQVLHMNPIATYLTIAILIWLIGTTAVVMCLQRRYMSCMVRDVQLIADILVLVAGSDNLLKLVHERGISLKRDEIIKTKLGWFKDQDGEIRWGVEVVGGTNAVEWVDTPKEIA</sequence>
<feature type="transmembrane region" description="Helical" evidence="1">
    <location>
        <begin position="689"/>
        <end position="714"/>
    </location>
</feature>
<evidence type="ECO:0000256" key="1">
    <source>
        <dbReference type="SAM" id="Phobius"/>
    </source>
</evidence>
<dbReference type="PANTHER" id="PTHR37544">
    <property type="entry name" value="SPRAY-RELATED"/>
    <property type="match status" value="1"/>
</dbReference>
<dbReference type="OrthoDB" id="3248909at2759"/>
<keyword evidence="1" id="KW-1133">Transmembrane helix</keyword>